<comment type="caution">
    <text evidence="2">The sequence shown here is derived from an EMBL/GenBank/DDBJ whole genome shotgun (WGS) entry which is preliminary data.</text>
</comment>
<protein>
    <submittedName>
        <fullName evidence="2">Diaminopropionate ammonia-lyase</fullName>
        <ecNumber evidence="2">4.3.1.15</ecNumber>
    </submittedName>
</protein>
<dbReference type="SUPFAM" id="SSF53686">
    <property type="entry name" value="Tryptophan synthase beta subunit-like PLP-dependent enzymes"/>
    <property type="match status" value="1"/>
</dbReference>
<dbReference type="Gene3D" id="3.40.50.1100">
    <property type="match status" value="1"/>
</dbReference>
<evidence type="ECO:0000259" key="1">
    <source>
        <dbReference type="Pfam" id="PF00291"/>
    </source>
</evidence>
<organism evidence="2">
    <name type="scientific">invertebrate metagenome</name>
    <dbReference type="NCBI Taxonomy" id="1711999"/>
    <lineage>
        <taxon>unclassified sequences</taxon>
        <taxon>metagenomes</taxon>
        <taxon>organismal metagenomes</taxon>
    </lineage>
</organism>
<dbReference type="EMBL" id="NSIT01000140">
    <property type="protein sequence ID" value="PJE78694.1"/>
    <property type="molecule type" value="Genomic_DNA"/>
</dbReference>
<dbReference type="GO" id="GO:0008838">
    <property type="term" value="F:diaminopropionate ammonia-lyase activity"/>
    <property type="evidence" value="ECO:0007669"/>
    <property type="project" value="UniProtKB-EC"/>
</dbReference>
<dbReference type="InterPro" id="IPR036052">
    <property type="entry name" value="TrpB-like_PALP_sf"/>
</dbReference>
<feature type="domain" description="Tryptophan synthase beta chain-like PALP" evidence="1">
    <location>
        <begin position="36"/>
        <end position="139"/>
    </location>
</feature>
<proteinExistence type="predicted"/>
<dbReference type="EC" id="4.3.1.15" evidence="2"/>
<sequence length="151" mass="16733">MAFLFSLNRFYTAETSSLFTTKIAEQVRQFHSKIEGYNPTPLVPLPQLARHLGIKALYIKNESFRFGLNAFKVLGGSYALGQLLAQHLNMDISNIDLKTVSAKLQKPLLFTTATAGNHGTGVAWAAREMQQKAVVLCPKVHLRPALTVFTD</sequence>
<accession>A0A2H9T662</accession>
<dbReference type="PANTHER" id="PTHR42937:SF1">
    <property type="entry name" value="DIAMINOPROPIONATE AMMONIA-LYASE"/>
    <property type="match status" value="1"/>
</dbReference>
<evidence type="ECO:0000313" key="2">
    <source>
        <dbReference type="EMBL" id="PJE78694.1"/>
    </source>
</evidence>
<dbReference type="InterPro" id="IPR001926">
    <property type="entry name" value="TrpB-like_PALP"/>
</dbReference>
<reference evidence="2" key="1">
    <citation type="journal article" date="2017" name="Appl. Environ. Microbiol.">
        <title>Molecular characterization of an Endozoicomonas-like organism causing infection in king scallop Pecten maximus L.</title>
        <authorList>
            <person name="Cano I."/>
            <person name="van Aerle R."/>
            <person name="Ross S."/>
            <person name="Verner-Jeffreys D.W."/>
            <person name="Paley R.K."/>
            <person name="Rimmer G."/>
            <person name="Ryder D."/>
            <person name="Hooper P."/>
            <person name="Stone D."/>
            <person name="Feist S.W."/>
        </authorList>
    </citation>
    <scope>NUCLEOTIDE SEQUENCE</scope>
</reference>
<dbReference type="PANTHER" id="PTHR42937">
    <property type="match status" value="1"/>
</dbReference>
<keyword evidence="2" id="KW-0456">Lyase</keyword>
<dbReference type="AlphaFoldDB" id="A0A2H9T662"/>
<name>A0A2H9T662_9ZZZZ</name>
<dbReference type="Pfam" id="PF00291">
    <property type="entry name" value="PALP"/>
    <property type="match status" value="1"/>
</dbReference>
<gene>
    <name evidence="2" type="primary">ygeX_3</name>
    <name evidence="2" type="ORF">CI610_02363</name>
</gene>